<dbReference type="PROSITE" id="PS51257">
    <property type="entry name" value="PROKAR_LIPOPROTEIN"/>
    <property type="match status" value="1"/>
</dbReference>
<dbReference type="RefSeq" id="XP_047773543.1">
    <property type="nucleotide sequence ID" value="XM_047918203.1"/>
</dbReference>
<accession>A0ABQ8K0L2</accession>
<dbReference type="GeneID" id="71998935"/>
<sequence>MIKIPHLQAFTSISVGSCHSLEPSLSREPRSLALQLSSHVPQAGRYQVGYYPLQQDDLQLSYSLQTQRTAHGVHTLDHFWTILDLKRYMCITIASARCIGLVITVLPAGRVRACSFWACHGYSVRYTDIMIISFIAHSRCPSYMGRPIDDLQAAVVCPDSASSTSLAESENAGVTDSPDAI</sequence>
<proteinExistence type="predicted"/>
<dbReference type="Proteomes" id="UP000814176">
    <property type="component" value="Unassembled WGS sequence"/>
</dbReference>
<name>A0ABQ8K0L2_9APHY</name>
<organism evidence="1 2">
    <name type="scientific">Rhodofomes roseus</name>
    <dbReference type="NCBI Taxonomy" id="34475"/>
    <lineage>
        <taxon>Eukaryota</taxon>
        <taxon>Fungi</taxon>
        <taxon>Dikarya</taxon>
        <taxon>Basidiomycota</taxon>
        <taxon>Agaricomycotina</taxon>
        <taxon>Agaricomycetes</taxon>
        <taxon>Polyporales</taxon>
        <taxon>Rhodofomes</taxon>
    </lineage>
</organism>
<gene>
    <name evidence="1" type="ORF">C8Q71DRAFT_381761</name>
</gene>
<evidence type="ECO:0000313" key="2">
    <source>
        <dbReference type="Proteomes" id="UP000814176"/>
    </source>
</evidence>
<evidence type="ECO:0000313" key="1">
    <source>
        <dbReference type="EMBL" id="KAH9830191.1"/>
    </source>
</evidence>
<dbReference type="EMBL" id="JADCUA010000033">
    <property type="protein sequence ID" value="KAH9830191.1"/>
    <property type="molecule type" value="Genomic_DNA"/>
</dbReference>
<comment type="caution">
    <text evidence="1">The sequence shown here is derived from an EMBL/GenBank/DDBJ whole genome shotgun (WGS) entry which is preliminary data.</text>
</comment>
<protein>
    <submittedName>
        <fullName evidence="1">Uncharacterized protein</fullName>
    </submittedName>
</protein>
<reference evidence="1 2" key="1">
    <citation type="journal article" date="2021" name="Environ. Microbiol.">
        <title>Gene family expansions and transcriptome signatures uncover fungal adaptations to wood decay.</title>
        <authorList>
            <person name="Hage H."/>
            <person name="Miyauchi S."/>
            <person name="Viragh M."/>
            <person name="Drula E."/>
            <person name="Min B."/>
            <person name="Chaduli D."/>
            <person name="Navarro D."/>
            <person name="Favel A."/>
            <person name="Norest M."/>
            <person name="Lesage-Meessen L."/>
            <person name="Balint B."/>
            <person name="Merenyi Z."/>
            <person name="de Eugenio L."/>
            <person name="Morin E."/>
            <person name="Martinez A.T."/>
            <person name="Baldrian P."/>
            <person name="Stursova M."/>
            <person name="Martinez M.J."/>
            <person name="Novotny C."/>
            <person name="Magnuson J.K."/>
            <person name="Spatafora J.W."/>
            <person name="Maurice S."/>
            <person name="Pangilinan J."/>
            <person name="Andreopoulos W."/>
            <person name="LaButti K."/>
            <person name="Hundley H."/>
            <person name="Na H."/>
            <person name="Kuo A."/>
            <person name="Barry K."/>
            <person name="Lipzen A."/>
            <person name="Henrissat B."/>
            <person name="Riley R."/>
            <person name="Ahrendt S."/>
            <person name="Nagy L.G."/>
            <person name="Grigoriev I.V."/>
            <person name="Martin F."/>
            <person name="Rosso M.N."/>
        </authorList>
    </citation>
    <scope>NUCLEOTIDE SEQUENCE [LARGE SCALE GENOMIC DNA]</scope>
    <source>
        <strain evidence="1 2">CIRM-BRFM 1785</strain>
    </source>
</reference>
<keyword evidence="2" id="KW-1185">Reference proteome</keyword>